<dbReference type="Gene3D" id="1.10.150.240">
    <property type="entry name" value="Putative phosphatase, domain 2"/>
    <property type="match status" value="1"/>
</dbReference>
<organism evidence="10 11">
    <name type="scientific">Ancylobacter mangrovi</name>
    <dbReference type="NCBI Taxonomy" id="2972472"/>
    <lineage>
        <taxon>Bacteria</taxon>
        <taxon>Pseudomonadati</taxon>
        <taxon>Pseudomonadota</taxon>
        <taxon>Alphaproteobacteria</taxon>
        <taxon>Hyphomicrobiales</taxon>
        <taxon>Xanthobacteraceae</taxon>
        <taxon>Ancylobacter</taxon>
    </lineage>
</organism>
<comment type="function">
    <text evidence="7 9">Involved in phosphonate degradation.</text>
</comment>
<dbReference type="NCBIfam" id="TIGR01422">
    <property type="entry name" value="phosphonatase"/>
    <property type="match status" value="1"/>
</dbReference>
<feature type="binding site" evidence="9">
    <location>
        <position position="15"/>
    </location>
    <ligand>
        <name>Mg(2+)</name>
        <dbReference type="ChEBI" id="CHEBI:18420"/>
    </ligand>
</feature>
<name>A0A9X2PBL7_9HYPH</name>
<comment type="caution">
    <text evidence="10">The sequence shown here is derived from an EMBL/GenBank/DDBJ whole genome shotgun (WGS) entry which is preliminary data.</text>
</comment>
<evidence type="ECO:0000256" key="7">
    <source>
        <dbReference type="ARBA" id="ARBA00056573"/>
    </source>
</evidence>
<proteinExistence type="inferred from homology"/>
<dbReference type="PANTHER" id="PTHR43434">
    <property type="entry name" value="PHOSPHOGLYCOLATE PHOSPHATASE"/>
    <property type="match status" value="1"/>
</dbReference>
<gene>
    <name evidence="9" type="primary">phnX</name>
    <name evidence="10" type="ORF">NVS89_04865</name>
</gene>
<evidence type="ECO:0000256" key="3">
    <source>
        <dbReference type="ARBA" id="ARBA00022801"/>
    </source>
</evidence>
<dbReference type="GO" id="GO:0005829">
    <property type="term" value="C:cytosol"/>
    <property type="evidence" value="ECO:0007669"/>
    <property type="project" value="TreeGrafter"/>
</dbReference>
<protein>
    <recommendedName>
        <fullName evidence="8 9">Phosphonoacetaldehyde hydrolase</fullName>
        <shortName evidence="9">Phosphonatase</shortName>
        <ecNumber evidence="8 9">3.11.1.1</ecNumber>
    </recommendedName>
    <alternativeName>
        <fullName evidence="9">Phosphonoacetaldehyde phosphonohydrolase</fullName>
    </alternativeName>
</protein>
<comment type="subunit">
    <text evidence="1 9">Homodimer.</text>
</comment>
<dbReference type="Proteomes" id="UP001151088">
    <property type="component" value="Unassembled WGS sequence"/>
</dbReference>
<evidence type="ECO:0000256" key="9">
    <source>
        <dbReference type="HAMAP-Rule" id="MF_01375"/>
    </source>
</evidence>
<comment type="similarity">
    <text evidence="9">Belongs to the HAD-like hydrolase superfamily. PhnX family.</text>
</comment>
<dbReference type="GO" id="GO:0050194">
    <property type="term" value="F:phosphonoacetaldehyde hydrolase activity"/>
    <property type="evidence" value="ECO:0007669"/>
    <property type="project" value="UniProtKB-UniRule"/>
</dbReference>
<feature type="active site" description="Schiff-base intermediate with substrate" evidence="9">
    <location>
        <position position="56"/>
    </location>
</feature>
<dbReference type="Gene3D" id="3.40.50.1000">
    <property type="entry name" value="HAD superfamily/HAD-like"/>
    <property type="match status" value="1"/>
</dbReference>
<dbReference type="EMBL" id="JANTHZ010000001">
    <property type="protein sequence ID" value="MCS0494419.1"/>
    <property type="molecule type" value="Genomic_DNA"/>
</dbReference>
<keyword evidence="2 9" id="KW-0479">Metal-binding</keyword>
<dbReference type="InterPro" id="IPR036412">
    <property type="entry name" value="HAD-like_sf"/>
</dbReference>
<keyword evidence="4 9" id="KW-0460">Magnesium</keyword>
<dbReference type="SUPFAM" id="SSF56784">
    <property type="entry name" value="HAD-like"/>
    <property type="match status" value="1"/>
</dbReference>
<dbReference type="PANTHER" id="PTHR43434:SF19">
    <property type="entry name" value="PHOSPHONOACETALDEHYDE HYDROLASE"/>
    <property type="match status" value="1"/>
</dbReference>
<feature type="binding site" evidence="9">
    <location>
        <position position="17"/>
    </location>
    <ligand>
        <name>Mg(2+)</name>
        <dbReference type="ChEBI" id="CHEBI:18420"/>
    </ligand>
</feature>
<reference evidence="10" key="1">
    <citation type="submission" date="2022-08" db="EMBL/GenBank/DDBJ databases">
        <authorList>
            <person name="Li F."/>
        </authorList>
    </citation>
    <scope>NUCLEOTIDE SEQUENCE</scope>
    <source>
        <strain evidence="10">MQZ15Z-1</strain>
    </source>
</reference>
<dbReference type="AlphaFoldDB" id="A0A9X2PBL7"/>
<dbReference type="InterPro" id="IPR050155">
    <property type="entry name" value="HAD-like_hydrolase_sf"/>
</dbReference>
<evidence type="ECO:0000256" key="8">
    <source>
        <dbReference type="ARBA" id="ARBA00066472"/>
    </source>
</evidence>
<dbReference type="GO" id="GO:0008967">
    <property type="term" value="F:phosphoglycolate phosphatase activity"/>
    <property type="evidence" value="ECO:0007669"/>
    <property type="project" value="TreeGrafter"/>
</dbReference>
<feature type="active site" description="Nucleophile" evidence="9">
    <location>
        <position position="15"/>
    </location>
</feature>
<dbReference type="RefSeq" id="WP_258731535.1">
    <property type="nucleotide sequence ID" value="NZ_JANTHZ010000001.1"/>
</dbReference>
<dbReference type="InterPro" id="IPR006323">
    <property type="entry name" value="Phosphonoacetald_hydro"/>
</dbReference>
<comment type="cofactor">
    <cofactor evidence="9">
        <name>Mg(2+)</name>
        <dbReference type="ChEBI" id="CHEBI:18420"/>
    </cofactor>
    <text evidence="9">Binds 1 Mg(2+) ion per subunit.</text>
</comment>
<sequence>MNAMSLSHLKAVVFDWAGTVVDFGSLAPMGAFVEAFGEFDVEISIDEARVPMGMAKRPHVAALLAMPRIAAEWQRVHGHAPTEADIDAVYAVFVPKNLAVAASFADLIPGAAETAAALRAAGVKIGSTTGYTREIMAKITPRAAEQGFAADAMACTGDVPDGRPTPFLMWKVLTDLQVYPAWSVVKVDDTEVGIGEGLNCGAWTVGVAVTGNVFGLSRGDTAALSPEAFAERRAKAVEKLTSAGAHYVIDGVADLLPVLAAISGRLARGERP</sequence>
<evidence type="ECO:0000313" key="11">
    <source>
        <dbReference type="Proteomes" id="UP001151088"/>
    </source>
</evidence>
<keyword evidence="11" id="KW-1185">Reference proteome</keyword>
<dbReference type="GO" id="GO:0000287">
    <property type="term" value="F:magnesium ion binding"/>
    <property type="evidence" value="ECO:0007669"/>
    <property type="project" value="UniProtKB-UniRule"/>
</dbReference>
<evidence type="ECO:0000256" key="1">
    <source>
        <dbReference type="ARBA" id="ARBA00011738"/>
    </source>
</evidence>
<keyword evidence="3 9" id="KW-0378">Hydrolase</keyword>
<dbReference type="SFLD" id="SFLDS00003">
    <property type="entry name" value="Haloacid_Dehalogenase"/>
    <property type="match status" value="1"/>
</dbReference>
<comment type="catalytic activity">
    <reaction evidence="6 9">
        <text>phosphonoacetaldehyde + H2O = acetaldehyde + phosphate + H(+)</text>
        <dbReference type="Rhea" id="RHEA:18905"/>
        <dbReference type="ChEBI" id="CHEBI:15343"/>
        <dbReference type="ChEBI" id="CHEBI:15377"/>
        <dbReference type="ChEBI" id="CHEBI:15378"/>
        <dbReference type="ChEBI" id="CHEBI:43474"/>
        <dbReference type="ChEBI" id="CHEBI:58383"/>
        <dbReference type="EC" id="3.11.1.1"/>
    </reaction>
</comment>
<dbReference type="EC" id="3.11.1.1" evidence="8 9"/>
<dbReference type="InterPro" id="IPR023214">
    <property type="entry name" value="HAD_sf"/>
</dbReference>
<feature type="binding site" evidence="9">
    <location>
        <position position="189"/>
    </location>
    <ligand>
        <name>Mg(2+)</name>
        <dbReference type="ChEBI" id="CHEBI:18420"/>
    </ligand>
</feature>
<evidence type="ECO:0000256" key="4">
    <source>
        <dbReference type="ARBA" id="ARBA00022842"/>
    </source>
</evidence>
<evidence type="ECO:0000256" key="6">
    <source>
        <dbReference type="ARBA" id="ARBA00052005"/>
    </source>
</evidence>
<evidence type="ECO:0000256" key="2">
    <source>
        <dbReference type="ARBA" id="ARBA00022723"/>
    </source>
</evidence>
<accession>A0A9X2PBL7</accession>
<dbReference type="SFLD" id="SFLDG01129">
    <property type="entry name" value="C1.5:_HAD__Beta-PGM__Phosphata"/>
    <property type="match status" value="1"/>
</dbReference>
<dbReference type="GO" id="GO:0019700">
    <property type="term" value="P:organic phosphonate catabolic process"/>
    <property type="evidence" value="ECO:0007669"/>
    <property type="project" value="InterPro"/>
</dbReference>
<dbReference type="FunFam" id="1.10.150.240:FF:000006">
    <property type="entry name" value="Phosphonoacetaldehyde hydrolase"/>
    <property type="match status" value="1"/>
</dbReference>
<dbReference type="HAMAP" id="MF_01375">
    <property type="entry name" value="PhnX"/>
    <property type="match status" value="1"/>
</dbReference>
<evidence type="ECO:0000313" key="10">
    <source>
        <dbReference type="EMBL" id="MCS0494419.1"/>
    </source>
</evidence>
<dbReference type="InterPro" id="IPR023198">
    <property type="entry name" value="PGP-like_dom2"/>
</dbReference>
<keyword evidence="5 9" id="KW-0704">Schiff base</keyword>
<evidence type="ECO:0000256" key="5">
    <source>
        <dbReference type="ARBA" id="ARBA00023270"/>
    </source>
</evidence>
<dbReference type="Pfam" id="PF00702">
    <property type="entry name" value="Hydrolase"/>
    <property type="match status" value="1"/>
</dbReference>
<dbReference type="GO" id="GO:0006281">
    <property type="term" value="P:DNA repair"/>
    <property type="evidence" value="ECO:0007669"/>
    <property type="project" value="TreeGrafter"/>
</dbReference>